<keyword evidence="16" id="KW-1185">Reference proteome</keyword>
<evidence type="ECO:0000313" key="16">
    <source>
        <dbReference type="Proteomes" id="UP000298138"/>
    </source>
</evidence>
<feature type="compositionally biased region" description="Pro residues" evidence="13">
    <location>
        <begin position="497"/>
        <end position="506"/>
    </location>
</feature>
<keyword evidence="7 12" id="KW-0378">Hydrolase</keyword>
<keyword evidence="8" id="KW-0735">Signal-anchor</keyword>
<dbReference type="GO" id="GO:0000324">
    <property type="term" value="C:fungal-type vacuole"/>
    <property type="evidence" value="ECO:0007669"/>
    <property type="project" value="TreeGrafter"/>
</dbReference>
<comment type="catalytic activity">
    <reaction evidence="12">
        <text>[phosphate](n+1) + n H2O = (n+1) phosphate + n H(+)</text>
        <dbReference type="Rhea" id="RHEA:22452"/>
        <dbReference type="Rhea" id="RHEA-COMP:14280"/>
        <dbReference type="ChEBI" id="CHEBI:15377"/>
        <dbReference type="ChEBI" id="CHEBI:15378"/>
        <dbReference type="ChEBI" id="CHEBI:16838"/>
        <dbReference type="ChEBI" id="CHEBI:43474"/>
        <dbReference type="EC" id="3.6.1.10"/>
    </reaction>
</comment>
<evidence type="ECO:0000256" key="12">
    <source>
        <dbReference type="PIRNR" id="PIRNR027093"/>
    </source>
</evidence>
<dbReference type="InterPro" id="IPR029052">
    <property type="entry name" value="Metallo-depent_PP-like"/>
</dbReference>
<evidence type="ECO:0000256" key="10">
    <source>
        <dbReference type="ARBA" id="ARBA00023136"/>
    </source>
</evidence>
<evidence type="ECO:0000256" key="7">
    <source>
        <dbReference type="ARBA" id="ARBA00022801"/>
    </source>
</evidence>
<comment type="similarity">
    <text evidence="2">Belongs to the endopolyphosphatase PPN1 family.</text>
</comment>
<dbReference type="GO" id="GO:0006798">
    <property type="term" value="P:polyphosphate catabolic process"/>
    <property type="evidence" value="ECO:0007669"/>
    <property type="project" value="TreeGrafter"/>
</dbReference>
<dbReference type="InterPro" id="IPR012358">
    <property type="entry name" value="EndopolyPtase_N1"/>
</dbReference>
<dbReference type="Proteomes" id="UP000298138">
    <property type="component" value="Unassembled WGS sequence"/>
</dbReference>
<evidence type="ECO:0000256" key="8">
    <source>
        <dbReference type="ARBA" id="ARBA00022968"/>
    </source>
</evidence>
<dbReference type="AlphaFoldDB" id="A0A4S2MND9"/>
<evidence type="ECO:0000256" key="6">
    <source>
        <dbReference type="ARBA" id="ARBA00022692"/>
    </source>
</evidence>
<dbReference type="PANTHER" id="PTHR10340">
    <property type="entry name" value="SPHINGOMYELIN PHOSPHODIESTERASE"/>
    <property type="match status" value="1"/>
</dbReference>
<sequence length="651" mass="74003">MFWTSFLTTALLLAPSVAGVAVPVDHEPLIIGKTDSNRKLHGRFLHMTDFHPDPFYIDGASPDQKCHRGDGDAGHFGSPTTSCDSPWSLIDETLGWVRNNLRDKIDFVVWTGDSARHDNDDAIPRSPTQIYDSNRKTVSKVLDVFRTTDNETSLNPLSSLFVPVVPTLGNNDIFPHNIMEPGPSQVTRQYADIWRSFLPETQYHVFEKGGYYWQQVLPGRNGEWGPSSDGGLAVFSLNTLYFFNSNAAVDGCDKRSEPGYEQMEWLKNQLQIMRDRNMKAILIGHVPPAWTSTKQSWDETCWKKYVLWSKQYRDVIVGHIYGHMNLDHFMILDSHKGLKPRDGKKRKHKKKLGGKSSMFDYIFQIFTGNEEPDVCSVDEFDPEADPIMSVTSASDYLQSLREEFAELPSPNANQAAEVGGYDKLIGGKWGERYMVTLVGPSVVPNYFPTLRVFEYNITGLADETGSFKFTSSDDVTNETKGKKSKKPKKPKIELPHGPSPTEPPGPAYSMQPLSLTGYTQYFLNLTKYNDPVENFNNTNVEFEVEYDTRTDKIYKLKDLTVRSYLKLAHKIVDATAPTKPKKGHKKSEDDVDDEDHYDRQRKKKKKKHGKKKKRDRVWHKFVERAFVGTISPDQVKNFRASAVEGCEVSEL</sequence>
<accession>A0A4S2MND9</accession>
<dbReference type="GO" id="GO:0005774">
    <property type="term" value="C:vacuolar membrane"/>
    <property type="evidence" value="ECO:0007669"/>
    <property type="project" value="UniProtKB-SubCell"/>
</dbReference>
<feature type="compositionally biased region" description="Basic residues" evidence="13">
    <location>
        <begin position="599"/>
        <end position="616"/>
    </location>
</feature>
<evidence type="ECO:0000256" key="9">
    <source>
        <dbReference type="ARBA" id="ARBA00022989"/>
    </source>
</evidence>
<evidence type="ECO:0000256" key="1">
    <source>
        <dbReference type="ARBA" id="ARBA00004576"/>
    </source>
</evidence>
<keyword evidence="6" id="KW-0812">Transmembrane</keyword>
<dbReference type="CDD" id="cd00842">
    <property type="entry name" value="MPP_ASMase"/>
    <property type="match status" value="1"/>
</dbReference>
<dbReference type="EC" id="3.6.1.10" evidence="3 12"/>
<reference evidence="15 16" key="1">
    <citation type="submission" date="2019-04" db="EMBL/GenBank/DDBJ databases">
        <title>Comparative genomics and transcriptomics to analyze fruiting body development in filamentous ascomycetes.</title>
        <authorList>
            <consortium name="DOE Joint Genome Institute"/>
            <person name="Lutkenhaus R."/>
            <person name="Traeger S."/>
            <person name="Breuer J."/>
            <person name="Kuo A."/>
            <person name="Lipzen A."/>
            <person name="Pangilinan J."/>
            <person name="Dilworth D."/>
            <person name="Sandor L."/>
            <person name="Poggeler S."/>
            <person name="Barry K."/>
            <person name="Grigoriev I.V."/>
            <person name="Nowrousian M."/>
        </authorList>
    </citation>
    <scope>NUCLEOTIDE SEQUENCE [LARGE SCALE GENOMIC DNA]</scope>
    <source>
        <strain evidence="15 16">CBS 389.68</strain>
    </source>
</reference>
<evidence type="ECO:0000256" key="2">
    <source>
        <dbReference type="ARBA" id="ARBA00010399"/>
    </source>
</evidence>
<keyword evidence="11" id="KW-0325">Glycoprotein</keyword>
<evidence type="ECO:0000256" key="14">
    <source>
        <dbReference type="SAM" id="SignalP"/>
    </source>
</evidence>
<feature type="chain" id="PRO_5020313038" description="Endopolyphosphatase" evidence="14">
    <location>
        <begin position="20"/>
        <end position="651"/>
    </location>
</feature>
<evidence type="ECO:0000256" key="13">
    <source>
        <dbReference type="SAM" id="MobiDB-lite"/>
    </source>
</evidence>
<keyword evidence="9" id="KW-1133">Transmembrane helix</keyword>
<feature type="region of interest" description="Disordered" evidence="13">
    <location>
        <begin position="468"/>
        <end position="508"/>
    </location>
</feature>
<dbReference type="EMBL" id="ML220168">
    <property type="protein sequence ID" value="TGZ76729.1"/>
    <property type="molecule type" value="Genomic_DNA"/>
</dbReference>
<comment type="function">
    <text evidence="12">Catalyzes the hydrolysis of inorganic polyphosphate (polyP) chains of many hundreds of phosphate residues into shorter lengths.</text>
</comment>
<name>A0A4S2MND9_9PEZI</name>
<dbReference type="STRING" id="341454.A0A4S2MND9"/>
<dbReference type="PIRSF" id="PIRSF027093">
    <property type="entry name" value="EndopolyPtase_N1"/>
    <property type="match status" value="1"/>
</dbReference>
<dbReference type="OrthoDB" id="348678at2759"/>
<dbReference type="InterPro" id="IPR041805">
    <property type="entry name" value="ASMase/PPN1_MPP"/>
</dbReference>
<dbReference type="GO" id="GO:0008081">
    <property type="term" value="F:phosphoric diester hydrolase activity"/>
    <property type="evidence" value="ECO:0007669"/>
    <property type="project" value="TreeGrafter"/>
</dbReference>
<organism evidence="15 16">
    <name type="scientific">Ascodesmis nigricans</name>
    <dbReference type="NCBI Taxonomy" id="341454"/>
    <lineage>
        <taxon>Eukaryota</taxon>
        <taxon>Fungi</taxon>
        <taxon>Dikarya</taxon>
        <taxon>Ascomycota</taxon>
        <taxon>Pezizomycotina</taxon>
        <taxon>Pezizomycetes</taxon>
        <taxon>Pezizales</taxon>
        <taxon>Ascodesmidaceae</taxon>
        <taxon>Ascodesmis</taxon>
    </lineage>
</organism>
<feature type="region of interest" description="Disordered" evidence="13">
    <location>
        <begin position="576"/>
        <end position="616"/>
    </location>
</feature>
<dbReference type="Gene3D" id="3.60.21.10">
    <property type="match status" value="1"/>
</dbReference>
<gene>
    <name evidence="15" type="ORF">EX30DRAFT_344667</name>
</gene>
<proteinExistence type="inferred from homology"/>
<evidence type="ECO:0000256" key="3">
    <source>
        <dbReference type="ARBA" id="ARBA00012459"/>
    </source>
</evidence>
<evidence type="ECO:0000256" key="11">
    <source>
        <dbReference type="ARBA" id="ARBA00023180"/>
    </source>
</evidence>
<dbReference type="GO" id="GO:0000298">
    <property type="term" value="F:endopolyphosphatase activity"/>
    <property type="evidence" value="ECO:0007669"/>
    <property type="project" value="UniProtKB-EC"/>
</dbReference>
<evidence type="ECO:0000256" key="5">
    <source>
        <dbReference type="ARBA" id="ARBA00022554"/>
    </source>
</evidence>
<feature type="signal peptide" evidence="14">
    <location>
        <begin position="1"/>
        <end position="19"/>
    </location>
</feature>
<keyword evidence="5 12" id="KW-0926">Vacuole</keyword>
<dbReference type="FunCoup" id="A0A4S2MND9">
    <property type="interactions" value="204"/>
</dbReference>
<comment type="subcellular location">
    <subcellularLocation>
        <location evidence="1">Vacuole membrane</location>
        <topology evidence="1">Single-pass type II membrane protein</topology>
    </subcellularLocation>
</comment>
<evidence type="ECO:0000313" key="15">
    <source>
        <dbReference type="EMBL" id="TGZ76729.1"/>
    </source>
</evidence>
<dbReference type="PANTHER" id="PTHR10340:SF55">
    <property type="entry name" value="ENDOPOLYPHOSPHATASE"/>
    <property type="match status" value="1"/>
</dbReference>
<dbReference type="GO" id="GO:0004309">
    <property type="term" value="F:exopolyphosphatase activity"/>
    <property type="evidence" value="ECO:0007669"/>
    <property type="project" value="TreeGrafter"/>
</dbReference>
<dbReference type="InParanoid" id="A0A4S2MND9"/>
<keyword evidence="10 12" id="KW-0472">Membrane</keyword>
<dbReference type="SUPFAM" id="SSF56300">
    <property type="entry name" value="Metallo-dependent phosphatases"/>
    <property type="match status" value="1"/>
</dbReference>
<keyword evidence="14" id="KW-0732">Signal</keyword>
<protein>
    <recommendedName>
        <fullName evidence="4 12">Endopolyphosphatase</fullName>
        <ecNumber evidence="3 12">3.6.1.10</ecNumber>
    </recommendedName>
</protein>
<evidence type="ECO:0000256" key="4">
    <source>
        <dbReference type="ARBA" id="ARBA00014458"/>
    </source>
</evidence>